<evidence type="ECO:0000256" key="11">
    <source>
        <dbReference type="ARBA" id="ARBA00023224"/>
    </source>
</evidence>
<evidence type="ECO:0000256" key="10">
    <source>
        <dbReference type="ARBA" id="ARBA00023180"/>
    </source>
</evidence>
<keyword evidence="3" id="KW-1003">Cell membrane</keyword>
<dbReference type="PANTHER" id="PTHR45695:SF23">
    <property type="entry name" value="GALANIN-LIKE G-PROTEIN COUPLED RECEPTOR NPR-9"/>
    <property type="match status" value="1"/>
</dbReference>
<dbReference type="InterPro" id="IPR017452">
    <property type="entry name" value="GPCR_Rhodpsn_7TM"/>
</dbReference>
<feature type="transmembrane region" description="Helical" evidence="13">
    <location>
        <begin position="281"/>
        <end position="301"/>
    </location>
</feature>
<evidence type="ECO:0000256" key="4">
    <source>
        <dbReference type="ARBA" id="ARBA00022692"/>
    </source>
</evidence>
<feature type="transmembrane region" description="Helical" evidence="13">
    <location>
        <begin position="66"/>
        <end position="86"/>
    </location>
</feature>
<feature type="transmembrane region" description="Helical" evidence="13">
    <location>
        <begin position="106"/>
        <end position="124"/>
    </location>
</feature>
<dbReference type="AlphaFoldDB" id="A0A9J6CI89"/>
<keyword evidence="7 13" id="KW-0472">Membrane</keyword>
<keyword evidence="4 12" id="KW-0812">Transmembrane</keyword>
<proteinExistence type="inferred from homology"/>
<organism evidence="15 16">
    <name type="scientific">Polypedilum vanderplanki</name>
    <name type="common">Sleeping chironomid midge</name>
    <dbReference type="NCBI Taxonomy" id="319348"/>
    <lineage>
        <taxon>Eukaryota</taxon>
        <taxon>Metazoa</taxon>
        <taxon>Ecdysozoa</taxon>
        <taxon>Arthropoda</taxon>
        <taxon>Hexapoda</taxon>
        <taxon>Insecta</taxon>
        <taxon>Pterygota</taxon>
        <taxon>Neoptera</taxon>
        <taxon>Endopterygota</taxon>
        <taxon>Diptera</taxon>
        <taxon>Nematocera</taxon>
        <taxon>Chironomoidea</taxon>
        <taxon>Chironomidae</taxon>
        <taxon>Chironominae</taxon>
        <taxon>Polypedilum</taxon>
        <taxon>Polypedilum</taxon>
    </lineage>
</organism>
<evidence type="ECO:0000256" key="5">
    <source>
        <dbReference type="ARBA" id="ARBA00022989"/>
    </source>
</evidence>
<dbReference type="Pfam" id="PF00001">
    <property type="entry name" value="7tm_1"/>
    <property type="match status" value="1"/>
</dbReference>
<comment type="subcellular location">
    <subcellularLocation>
        <location evidence="1">Cell membrane</location>
        <topology evidence="1">Multi-pass membrane protein</topology>
    </subcellularLocation>
</comment>
<feature type="domain" description="G-protein coupled receptors family 1 profile" evidence="14">
    <location>
        <begin position="45"/>
        <end position="298"/>
    </location>
</feature>
<keyword evidence="9 12" id="KW-0675">Receptor</keyword>
<dbReference type="PROSITE" id="PS00237">
    <property type="entry name" value="G_PROTEIN_RECEP_F1_1"/>
    <property type="match status" value="1"/>
</dbReference>
<dbReference type="InterPro" id="IPR000276">
    <property type="entry name" value="GPCR_Rhodpsn"/>
</dbReference>
<reference evidence="15" key="1">
    <citation type="submission" date="2021-03" db="EMBL/GenBank/DDBJ databases">
        <title>Chromosome level genome of the anhydrobiotic midge Polypedilum vanderplanki.</title>
        <authorList>
            <person name="Yoshida Y."/>
            <person name="Kikawada T."/>
            <person name="Gusev O."/>
        </authorList>
    </citation>
    <scope>NUCLEOTIDE SEQUENCE</scope>
    <source>
        <strain evidence="15">NIAS01</strain>
        <tissue evidence="15">Whole body or cell culture</tissue>
    </source>
</reference>
<evidence type="ECO:0000256" key="9">
    <source>
        <dbReference type="ARBA" id="ARBA00023170"/>
    </source>
</evidence>
<dbReference type="PROSITE" id="PS50262">
    <property type="entry name" value="G_PROTEIN_RECEP_F1_2"/>
    <property type="match status" value="1"/>
</dbReference>
<keyword evidence="8" id="KW-1015">Disulfide bond</keyword>
<feature type="transmembrane region" description="Helical" evidence="13">
    <location>
        <begin position="242"/>
        <end position="261"/>
    </location>
</feature>
<protein>
    <recommendedName>
        <fullName evidence="14">G-protein coupled receptors family 1 profile domain-containing protein</fullName>
    </recommendedName>
</protein>
<keyword evidence="10" id="KW-0325">Glycoprotein</keyword>
<keyword evidence="6 12" id="KW-0297">G-protein coupled receptor</keyword>
<evidence type="ECO:0000256" key="7">
    <source>
        <dbReference type="ARBA" id="ARBA00023136"/>
    </source>
</evidence>
<evidence type="ECO:0000256" key="1">
    <source>
        <dbReference type="ARBA" id="ARBA00004651"/>
    </source>
</evidence>
<evidence type="ECO:0000256" key="8">
    <source>
        <dbReference type="ARBA" id="ARBA00023157"/>
    </source>
</evidence>
<evidence type="ECO:0000256" key="3">
    <source>
        <dbReference type="ARBA" id="ARBA00022475"/>
    </source>
</evidence>
<feature type="transmembrane region" description="Helical" evidence="13">
    <location>
        <begin position="203"/>
        <end position="222"/>
    </location>
</feature>
<dbReference type="PANTHER" id="PTHR45695">
    <property type="entry name" value="LEUCOKININ RECEPTOR-RELATED"/>
    <property type="match status" value="1"/>
</dbReference>
<sequence length="336" mass="38632">MSESQFPASHTPSPEEQDADARLELIVSIVVPIFFSLIGLTGFIGNLLVIITVIFNQQMRNTTNLLIFNLSFADLLFICFCIPFTGVDYSLSWWPFGEFWCKTVQFLIFCTAYISIYTLVLMSLDRYLAVCFPVSRVRNERNTIISIFALWFIVLLTNLPVFHAHGINEYVYNDRNLTSCTFLDDNELISWSTFHVSFFTSSYLMPLLFISILYFLMLLRLWKSNLTQSSESKRGKRRVTRLVLVIVACFAILWLPIQSILLLKSLKMYEATTHLTIALQISAHILAYASSCINPLLYAFLSENFRKSFRKIIYCHPSSNSRYFPTATKFTATTGT</sequence>
<dbReference type="EMBL" id="JADBJN010000001">
    <property type="protein sequence ID" value="KAG5681740.1"/>
    <property type="molecule type" value="Genomic_DNA"/>
</dbReference>
<dbReference type="GO" id="GO:0005886">
    <property type="term" value="C:plasma membrane"/>
    <property type="evidence" value="ECO:0007669"/>
    <property type="project" value="UniProtKB-SubCell"/>
</dbReference>
<evidence type="ECO:0000256" key="6">
    <source>
        <dbReference type="ARBA" id="ARBA00023040"/>
    </source>
</evidence>
<keyword evidence="11 12" id="KW-0807">Transducer</keyword>
<dbReference type="SMART" id="SM01381">
    <property type="entry name" value="7TM_GPCR_Srsx"/>
    <property type="match status" value="1"/>
</dbReference>
<evidence type="ECO:0000256" key="13">
    <source>
        <dbReference type="SAM" id="Phobius"/>
    </source>
</evidence>
<dbReference type="PRINTS" id="PR00663">
    <property type="entry name" value="GALANINR"/>
</dbReference>
<dbReference type="OrthoDB" id="2132067at2759"/>
<keyword evidence="5 13" id="KW-1133">Transmembrane helix</keyword>
<dbReference type="SUPFAM" id="SSF81321">
    <property type="entry name" value="Family A G protein-coupled receptor-like"/>
    <property type="match status" value="1"/>
</dbReference>
<dbReference type="InterPro" id="IPR000405">
    <property type="entry name" value="Galanin_rcpt"/>
</dbReference>
<accession>A0A9J6CI89</accession>
<dbReference type="Gene3D" id="1.20.1070.10">
    <property type="entry name" value="Rhodopsin 7-helix transmembrane proteins"/>
    <property type="match status" value="1"/>
</dbReference>
<comment type="caution">
    <text evidence="15">The sequence shown here is derived from an EMBL/GenBank/DDBJ whole genome shotgun (WGS) entry which is preliminary data.</text>
</comment>
<dbReference type="PRINTS" id="PR00237">
    <property type="entry name" value="GPCRRHODOPSN"/>
</dbReference>
<gene>
    <name evidence="15" type="ORF">PVAND_011149</name>
</gene>
<dbReference type="GO" id="GO:0004930">
    <property type="term" value="F:G protein-coupled receptor activity"/>
    <property type="evidence" value="ECO:0007669"/>
    <property type="project" value="UniProtKB-KW"/>
</dbReference>
<keyword evidence="16" id="KW-1185">Reference proteome</keyword>
<dbReference type="Proteomes" id="UP001107558">
    <property type="component" value="Chromosome 1"/>
</dbReference>
<name>A0A9J6CI89_POLVA</name>
<dbReference type="CDD" id="cd15096">
    <property type="entry name" value="7tmA_AstA_R_insect"/>
    <property type="match status" value="1"/>
</dbReference>
<evidence type="ECO:0000256" key="2">
    <source>
        <dbReference type="ARBA" id="ARBA00010663"/>
    </source>
</evidence>
<evidence type="ECO:0000313" key="16">
    <source>
        <dbReference type="Proteomes" id="UP001107558"/>
    </source>
</evidence>
<feature type="transmembrane region" description="Helical" evidence="13">
    <location>
        <begin position="25"/>
        <end position="54"/>
    </location>
</feature>
<evidence type="ECO:0000256" key="12">
    <source>
        <dbReference type="RuleBase" id="RU000688"/>
    </source>
</evidence>
<evidence type="ECO:0000313" key="15">
    <source>
        <dbReference type="EMBL" id="KAG5681740.1"/>
    </source>
</evidence>
<feature type="transmembrane region" description="Helical" evidence="13">
    <location>
        <begin position="144"/>
        <end position="162"/>
    </location>
</feature>
<evidence type="ECO:0000259" key="14">
    <source>
        <dbReference type="PROSITE" id="PS50262"/>
    </source>
</evidence>
<comment type="similarity">
    <text evidence="2 12">Belongs to the G-protein coupled receptor 1 family.</text>
</comment>